<evidence type="ECO:0000256" key="7">
    <source>
        <dbReference type="ARBA" id="ARBA00022833"/>
    </source>
</evidence>
<dbReference type="NCBIfam" id="TIGR00418">
    <property type="entry name" value="thrS"/>
    <property type="match status" value="1"/>
</dbReference>
<dbReference type="GO" id="GO:0005524">
    <property type="term" value="F:ATP binding"/>
    <property type="evidence" value="ECO:0007669"/>
    <property type="project" value="UniProtKB-UniRule"/>
</dbReference>
<dbReference type="SUPFAM" id="SSF81271">
    <property type="entry name" value="TGS-like"/>
    <property type="match status" value="1"/>
</dbReference>
<dbReference type="OrthoDB" id="9802304at2"/>
<dbReference type="InterPro" id="IPR012675">
    <property type="entry name" value="Beta-grasp_dom_sf"/>
</dbReference>
<evidence type="ECO:0000256" key="10">
    <source>
        <dbReference type="ARBA" id="ARBA00022917"/>
    </source>
</evidence>
<feature type="domain" description="Aminoacyl-transfer RNA synthetases class-II family profile" evidence="14">
    <location>
        <begin position="270"/>
        <end position="534"/>
    </location>
</feature>
<dbReference type="CDD" id="cd00771">
    <property type="entry name" value="ThrRS_core"/>
    <property type="match status" value="1"/>
</dbReference>
<comment type="catalytic activity">
    <reaction evidence="12 13">
        <text>tRNA(Thr) + L-threonine + ATP = L-threonyl-tRNA(Thr) + AMP + diphosphate + H(+)</text>
        <dbReference type="Rhea" id="RHEA:24624"/>
        <dbReference type="Rhea" id="RHEA-COMP:9670"/>
        <dbReference type="Rhea" id="RHEA-COMP:9704"/>
        <dbReference type="ChEBI" id="CHEBI:15378"/>
        <dbReference type="ChEBI" id="CHEBI:30616"/>
        <dbReference type="ChEBI" id="CHEBI:33019"/>
        <dbReference type="ChEBI" id="CHEBI:57926"/>
        <dbReference type="ChEBI" id="CHEBI:78442"/>
        <dbReference type="ChEBI" id="CHEBI:78534"/>
        <dbReference type="ChEBI" id="CHEBI:456215"/>
        <dbReference type="EC" id="6.1.1.3"/>
    </reaction>
</comment>
<dbReference type="GO" id="GO:0004829">
    <property type="term" value="F:threonine-tRNA ligase activity"/>
    <property type="evidence" value="ECO:0007669"/>
    <property type="project" value="UniProtKB-UniRule"/>
</dbReference>
<dbReference type="CDD" id="cd01667">
    <property type="entry name" value="TGS_ThrRS"/>
    <property type="match status" value="1"/>
</dbReference>
<dbReference type="InterPro" id="IPR012676">
    <property type="entry name" value="TGS-like"/>
</dbReference>
<dbReference type="PANTHER" id="PTHR11451">
    <property type="entry name" value="THREONINE-TRNA LIGASE"/>
    <property type="match status" value="1"/>
</dbReference>
<dbReference type="EC" id="6.1.1.3" evidence="13"/>
<organism evidence="16 17">
    <name type="scientific">Buchnera aphidicola subsp. Melaphis rhois</name>
    <dbReference type="NCBI Taxonomy" id="118103"/>
    <lineage>
        <taxon>Bacteria</taxon>
        <taxon>Pseudomonadati</taxon>
        <taxon>Pseudomonadota</taxon>
        <taxon>Gammaproteobacteria</taxon>
        <taxon>Enterobacterales</taxon>
        <taxon>Erwiniaceae</taxon>
        <taxon>Buchnera</taxon>
    </lineage>
</organism>
<dbReference type="Pfam" id="PF03129">
    <property type="entry name" value="HGTP_anticodon"/>
    <property type="match status" value="1"/>
</dbReference>
<dbReference type="EMBL" id="CP033004">
    <property type="protein sequence ID" value="QCI23154.1"/>
    <property type="molecule type" value="Genomic_DNA"/>
</dbReference>
<dbReference type="InterPro" id="IPR002320">
    <property type="entry name" value="Thr-tRNA-ligase_IIa"/>
</dbReference>
<evidence type="ECO:0000256" key="11">
    <source>
        <dbReference type="ARBA" id="ARBA00023146"/>
    </source>
</evidence>
<comment type="subunit">
    <text evidence="13">Homodimer.</text>
</comment>
<keyword evidence="11 13" id="KW-0030">Aminoacyl-tRNA synthetase</keyword>
<dbReference type="SUPFAM" id="SSF55681">
    <property type="entry name" value="Class II aaRS and biotin synthetases"/>
    <property type="match status" value="1"/>
</dbReference>
<dbReference type="FunFam" id="3.30.930.10:FF:000002">
    <property type="entry name" value="Threonine--tRNA ligase"/>
    <property type="match status" value="1"/>
</dbReference>
<feature type="binding site" evidence="13">
    <location>
        <position position="334"/>
    </location>
    <ligand>
        <name>Zn(2+)</name>
        <dbReference type="ChEBI" id="CHEBI:29105"/>
        <note>catalytic</note>
    </ligand>
</feature>
<dbReference type="PROSITE" id="PS51880">
    <property type="entry name" value="TGS"/>
    <property type="match status" value="1"/>
</dbReference>
<protein>
    <recommendedName>
        <fullName evidence="13">Threonine--tRNA ligase</fullName>
        <ecNumber evidence="13">6.1.1.3</ecNumber>
    </recommendedName>
    <alternativeName>
        <fullName evidence="13">Threonyl-tRNA synthetase</fullName>
        <shortName evidence="13">ThrRS</shortName>
    </alternativeName>
</protein>
<evidence type="ECO:0000259" key="15">
    <source>
        <dbReference type="PROSITE" id="PS51880"/>
    </source>
</evidence>
<evidence type="ECO:0000256" key="12">
    <source>
        <dbReference type="ARBA" id="ARBA00049515"/>
    </source>
</evidence>
<keyword evidence="3 13" id="KW-0820">tRNA-binding</keyword>
<feature type="binding site" evidence="13">
    <location>
        <position position="385"/>
    </location>
    <ligand>
        <name>Zn(2+)</name>
        <dbReference type="ChEBI" id="CHEBI:29105"/>
        <note>catalytic</note>
    </ligand>
</feature>
<evidence type="ECO:0000256" key="13">
    <source>
        <dbReference type="HAMAP-Rule" id="MF_00184"/>
    </source>
</evidence>
<evidence type="ECO:0000256" key="5">
    <source>
        <dbReference type="ARBA" id="ARBA00022723"/>
    </source>
</evidence>
<feature type="binding site" evidence="13">
    <location>
        <position position="511"/>
    </location>
    <ligand>
        <name>Zn(2+)</name>
        <dbReference type="ChEBI" id="CHEBI:29105"/>
        <note>catalytic</note>
    </ligand>
</feature>
<proteinExistence type="inferred from homology"/>
<dbReference type="SUPFAM" id="SSF52954">
    <property type="entry name" value="Class II aaRS ABD-related"/>
    <property type="match status" value="1"/>
</dbReference>
<evidence type="ECO:0000256" key="2">
    <source>
        <dbReference type="ARBA" id="ARBA00022490"/>
    </source>
</evidence>
<dbReference type="InterPro" id="IPR004095">
    <property type="entry name" value="TGS"/>
</dbReference>
<dbReference type="GO" id="GO:0005829">
    <property type="term" value="C:cytosol"/>
    <property type="evidence" value="ECO:0007669"/>
    <property type="project" value="TreeGrafter"/>
</dbReference>
<dbReference type="InterPro" id="IPR018163">
    <property type="entry name" value="Thr/Ala-tRNA-synth_IIc_edit"/>
</dbReference>
<dbReference type="InterPro" id="IPR002314">
    <property type="entry name" value="aa-tRNA-synt_IIb"/>
</dbReference>
<dbReference type="Gene3D" id="3.30.980.10">
    <property type="entry name" value="Threonyl-trna Synthetase, Chain A, domain 2"/>
    <property type="match status" value="1"/>
</dbReference>
<dbReference type="PRINTS" id="PR01047">
    <property type="entry name" value="TRNASYNTHTHR"/>
</dbReference>
<dbReference type="HAMAP" id="MF_00184">
    <property type="entry name" value="Thr_tRNA_synth"/>
    <property type="match status" value="1"/>
</dbReference>
<dbReference type="InterPro" id="IPR045864">
    <property type="entry name" value="aa-tRNA-synth_II/BPL/LPL"/>
</dbReference>
<dbReference type="Gene3D" id="3.40.50.800">
    <property type="entry name" value="Anticodon-binding domain"/>
    <property type="match status" value="1"/>
</dbReference>
<dbReference type="Gene3D" id="3.30.54.20">
    <property type="match status" value="1"/>
</dbReference>
<evidence type="ECO:0000313" key="16">
    <source>
        <dbReference type="EMBL" id="QCI23154.1"/>
    </source>
</evidence>
<dbReference type="Gene3D" id="3.10.20.30">
    <property type="match status" value="1"/>
</dbReference>
<dbReference type="InterPro" id="IPR004154">
    <property type="entry name" value="Anticodon-bd"/>
</dbReference>
<gene>
    <name evidence="13 16" type="primary">thrS</name>
    <name evidence="16" type="ORF">D9V73_00595</name>
</gene>
<dbReference type="CDD" id="cd00860">
    <property type="entry name" value="ThrRS_anticodon"/>
    <property type="match status" value="1"/>
</dbReference>
<dbReference type="Gene3D" id="3.30.930.10">
    <property type="entry name" value="Bira Bifunctional Protein, Domain 2"/>
    <property type="match status" value="1"/>
</dbReference>
<keyword evidence="8 13" id="KW-0067">ATP-binding</keyword>
<accession>A0A4D6YAT1</accession>
<comment type="similarity">
    <text evidence="1 13">Belongs to the class-II aminoacyl-tRNA synthetase family.</text>
</comment>
<dbReference type="Proteomes" id="UP000298566">
    <property type="component" value="Chromosome"/>
</dbReference>
<dbReference type="Pfam" id="PF00587">
    <property type="entry name" value="tRNA-synt_2b"/>
    <property type="match status" value="1"/>
</dbReference>
<reference evidence="16 17" key="1">
    <citation type="submission" date="2018-10" db="EMBL/GenBank/DDBJ databases">
        <title>Comparative functional genomics of the obligate endosymbiont Buchnera aphidicola.</title>
        <authorList>
            <person name="Chong R.A."/>
        </authorList>
    </citation>
    <scope>NUCLEOTIDE SEQUENCE [LARGE SCALE GENOMIC DNA]</scope>
    <source>
        <strain evidence="16 17">Mrh</strain>
    </source>
</reference>
<dbReference type="PROSITE" id="PS50862">
    <property type="entry name" value="AA_TRNA_LIGASE_II"/>
    <property type="match status" value="1"/>
</dbReference>
<keyword evidence="6 13" id="KW-0547">Nucleotide-binding</keyword>
<evidence type="ECO:0000256" key="8">
    <source>
        <dbReference type="ARBA" id="ARBA00022840"/>
    </source>
</evidence>
<dbReference type="GO" id="GO:0046872">
    <property type="term" value="F:metal ion binding"/>
    <property type="evidence" value="ECO:0007669"/>
    <property type="project" value="UniProtKB-KW"/>
</dbReference>
<dbReference type="InterPro" id="IPR033728">
    <property type="entry name" value="ThrRS_core"/>
</dbReference>
<comment type="subcellular location">
    <subcellularLocation>
        <location evidence="13">Cytoplasm</location>
    </subcellularLocation>
</comment>
<feature type="region of interest" description="Catalytic" evidence="13">
    <location>
        <begin position="243"/>
        <end position="534"/>
    </location>
</feature>
<dbReference type="SUPFAM" id="SSF55186">
    <property type="entry name" value="ThrRS/AlaRS common domain"/>
    <property type="match status" value="1"/>
</dbReference>
<evidence type="ECO:0000256" key="6">
    <source>
        <dbReference type="ARBA" id="ARBA00022741"/>
    </source>
</evidence>
<keyword evidence="9 13" id="KW-0694">RNA-binding</keyword>
<evidence type="ECO:0000259" key="14">
    <source>
        <dbReference type="PROSITE" id="PS50862"/>
    </source>
</evidence>
<dbReference type="FunFam" id="3.40.50.800:FF:000001">
    <property type="entry name" value="Threonine--tRNA ligase"/>
    <property type="match status" value="1"/>
</dbReference>
<keyword evidence="5 13" id="KW-0479">Metal-binding</keyword>
<dbReference type="RefSeq" id="WP_158336340.1">
    <property type="nucleotide sequence ID" value="NZ_CP033004.1"/>
</dbReference>
<dbReference type="InterPro" id="IPR047246">
    <property type="entry name" value="ThrRS_anticodon"/>
</dbReference>
<dbReference type="GO" id="GO:0000049">
    <property type="term" value="F:tRNA binding"/>
    <property type="evidence" value="ECO:0007669"/>
    <property type="project" value="UniProtKB-KW"/>
</dbReference>
<keyword evidence="2 13" id="KW-0963">Cytoplasm</keyword>
<comment type="cofactor">
    <cofactor evidence="13">
        <name>Zn(2+)</name>
        <dbReference type="ChEBI" id="CHEBI:29105"/>
    </cofactor>
    <text evidence="13">Binds 1 zinc ion per subunit.</text>
</comment>
<keyword evidence="4 13" id="KW-0436">Ligase</keyword>
<name>A0A4D6YAT1_BUCMH</name>
<dbReference type="PANTHER" id="PTHR11451:SF44">
    <property type="entry name" value="THREONINE--TRNA LIGASE, CHLOROPLASTIC_MITOCHONDRIAL 2"/>
    <property type="match status" value="1"/>
</dbReference>
<dbReference type="InterPro" id="IPR036621">
    <property type="entry name" value="Anticodon-bd_dom_sf"/>
</dbReference>
<evidence type="ECO:0000256" key="9">
    <source>
        <dbReference type="ARBA" id="ARBA00022884"/>
    </source>
</evidence>
<keyword evidence="10 13" id="KW-0648">Protein biosynthesis</keyword>
<evidence type="ECO:0000313" key="17">
    <source>
        <dbReference type="Proteomes" id="UP000298566"/>
    </source>
</evidence>
<sequence length="642" mass="75596">MPVITMFDGQKITYKNAISVLDIVKNVSPELVKNCCFGYVNNVSVNKNTVIDYDANIRIIYDNDPIFLNIIRSACIGVLGYAVKELWPDSKIGYSSITENGFYCDIDIDFAFTDSDLNLLEMRMLDISNRRYDVDVKQVTWNRAYEIFENCFEIYKLSILKRDFNIDQLVSLCFYQKYVDFKIEIPVPNVSFCRYFKLQKFSGVYWNRKKENKILQRIYGTAWSTLIELKNHLEYIDQYKIRDHRRISKILDLYHIQEDSPGMIFWHHNGMIIFRELKKFIREKLEKYQYQEVQTPLIMNKKIWKNSGHLDNYQHLMFMTASESSIYGIKPMNCPGHVQIFNNTLHSYRDLPIRISEFGSCHRNEPSGSLHGLMRIRHFTQDDAHIFCRRDQVRDEISNCIKMIYDVYEIFGFKKSLVKLSTRPDNRIGNDAIWDQAENDLAMSLKENNILFEYQKGEGAFYGPKIELSLLDSLGRIWQCATIQLDFYLPMNLGSFYVDKNNEKKVPIIIHRAILGSLERFIGILIENYSGNFPTWLSPVQVVCISVNNNHIVYVKDLFNTFFSVGIRVKLDIRNQKVGFKIREQIIKKIPYIVICGDKEVVSNKITFRTRSGKHIQLIDIQYFIKKLQQEIVNRNLYLLEE</sequence>
<evidence type="ECO:0000256" key="3">
    <source>
        <dbReference type="ARBA" id="ARBA00022555"/>
    </source>
</evidence>
<keyword evidence="7 13" id="KW-0862">Zinc</keyword>
<dbReference type="Pfam" id="PF02824">
    <property type="entry name" value="TGS"/>
    <property type="match status" value="1"/>
</dbReference>
<dbReference type="AlphaFoldDB" id="A0A4D6YAT1"/>
<dbReference type="GO" id="GO:0006435">
    <property type="term" value="P:threonyl-tRNA aminoacylation"/>
    <property type="evidence" value="ECO:0007669"/>
    <property type="project" value="UniProtKB-UniRule"/>
</dbReference>
<dbReference type="InterPro" id="IPR006195">
    <property type="entry name" value="aa-tRNA-synth_II"/>
</dbReference>
<evidence type="ECO:0000256" key="1">
    <source>
        <dbReference type="ARBA" id="ARBA00008226"/>
    </source>
</evidence>
<feature type="domain" description="TGS" evidence="15">
    <location>
        <begin position="1"/>
        <end position="61"/>
    </location>
</feature>
<evidence type="ECO:0000256" key="4">
    <source>
        <dbReference type="ARBA" id="ARBA00022598"/>
    </source>
</evidence>